<keyword evidence="1" id="KW-0175">Coiled coil</keyword>
<keyword evidence="7" id="KW-1185">Reference proteome</keyword>
<comment type="caution">
    <text evidence="4">The sequence shown here is derived from an EMBL/GenBank/DDBJ whole genome shotgun (WGS) entry which is preliminary data.</text>
</comment>
<gene>
    <name evidence="4" type="ORF">GPM918_LOCUS21403</name>
    <name evidence="3" type="ORF">OVA965_LOCUS12892</name>
    <name evidence="6" type="ORF">SRO942_LOCUS21403</name>
    <name evidence="5" type="ORF">TMI583_LOCUS12896</name>
</gene>
<keyword evidence="2" id="KW-1133">Transmembrane helix</keyword>
<dbReference type="EMBL" id="CAJOBC010007029">
    <property type="protein sequence ID" value="CAF3918944.1"/>
    <property type="molecule type" value="Genomic_DNA"/>
</dbReference>
<dbReference type="EMBL" id="CAJNOK010005271">
    <property type="protein sequence ID" value="CAF0966819.1"/>
    <property type="molecule type" value="Genomic_DNA"/>
</dbReference>
<proteinExistence type="predicted"/>
<keyword evidence="2" id="KW-0472">Membrane</keyword>
<dbReference type="Proteomes" id="UP000663829">
    <property type="component" value="Unassembled WGS sequence"/>
</dbReference>
<dbReference type="Proteomes" id="UP000682733">
    <property type="component" value="Unassembled WGS sequence"/>
</dbReference>
<dbReference type="Proteomes" id="UP000677228">
    <property type="component" value="Unassembled WGS sequence"/>
</dbReference>
<accession>A0A814T3F7</accession>
<feature type="transmembrane region" description="Helical" evidence="2">
    <location>
        <begin position="166"/>
        <end position="189"/>
    </location>
</feature>
<reference evidence="4" key="1">
    <citation type="submission" date="2021-02" db="EMBL/GenBank/DDBJ databases">
        <authorList>
            <person name="Nowell W R."/>
        </authorList>
    </citation>
    <scope>NUCLEOTIDE SEQUENCE</scope>
</reference>
<dbReference type="AlphaFoldDB" id="A0A814T3F7"/>
<dbReference type="EMBL" id="CAJNOQ010007029">
    <property type="protein sequence ID" value="CAF1155440.1"/>
    <property type="molecule type" value="Genomic_DNA"/>
</dbReference>
<evidence type="ECO:0000313" key="5">
    <source>
        <dbReference type="EMBL" id="CAF3738589.1"/>
    </source>
</evidence>
<evidence type="ECO:0008006" key="8">
    <source>
        <dbReference type="Google" id="ProtNLM"/>
    </source>
</evidence>
<feature type="coiled-coil region" evidence="1">
    <location>
        <begin position="59"/>
        <end position="100"/>
    </location>
</feature>
<feature type="transmembrane region" description="Helical" evidence="2">
    <location>
        <begin position="282"/>
        <end position="305"/>
    </location>
</feature>
<dbReference type="InterPro" id="IPR037660">
    <property type="entry name" value="CCDC51"/>
</dbReference>
<evidence type="ECO:0000313" key="6">
    <source>
        <dbReference type="EMBL" id="CAF3918944.1"/>
    </source>
</evidence>
<protein>
    <recommendedName>
        <fullName evidence="8">Coiled-coil domain-containing protein 51</fullName>
    </recommendedName>
</protein>
<dbReference type="PANTHER" id="PTHR28624:SF1">
    <property type="entry name" value="MITOCHONDRIAL POTASSIUM CHANNEL"/>
    <property type="match status" value="1"/>
</dbReference>
<dbReference type="Proteomes" id="UP000681722">
    <property type="component" value="Unassembled WGS sequence"/>
</dbReference>
<name>A0A814T3F7_9BILA</name>
<dbReference type="EMBL" id="CAJOBA010005277">
    <property type="protein sequence ID" value="CAF3738589.1"/>
    <property type="molecule type" value="Genomic_DNA"/>
</dbReference>
<evidence type="ECO:0000313" key="3">
    <source>
        <dbReference type="EMBL" id="CAF0966819.1"/>
    </source>
</evidence>
<sequence length="308" mass="36126">MLSRLLPRVLNLNSLKHLTKLSSTTTITSEIPKNISSVKPRSIYRLFDFYEDVIGLKEVKQAQKNVNDAEINFINAQNIRRSHMKELHEIQEKLKTLRLNMEKLPRSDDRYLQLFTEEHDGVKIEKRLLDKLLSAEQNERQLFSIMQLSLRDNQEKERLRTERTKYWSVIGSVIGALCGIIGATITNYYRLNELKNMTLQTENLFKDVLDKQNKYIDSFRHDMIDYVLYGKSTPMLVTLNNKSEEMLISSKQKQNLINEDNINLNKMFENTENTLESKMRQYSLITATLTYAGMVLTIPIIYVLFKNF</sequence>
<dbReference type="PANTHER" id="PTHR28624">
    <property type="entry name" value="COILED-COIL DOMAIN-CONTAINING PROTEIN 51"/>
    <property type="match status" value="1"/>
</dbReference>
<keyword evidence="2" id="KW-0812">Transmembrane</keyword>
<dbReference type="OrthoDB" id="6243211at2759"/>
<organism evidence="4 7">
    <name type="scientific">Didymodactylos carnosus</name>
    <dbReference type="NCBI Taxonomy" id="1234261"/>
    <lineage>
        <taxon>Eukaryota</taxon>
        <taxon>Metazoa</taxon>
        <taxon>Spiralia</taxon>
        <taxon>Gnathifera</taxon>
        <taxon>Rotifera</taxon>
        <taxon>Eurotatoria</taxon>
        <taxon>Bdelloidea</taxon>
        <taxon>Philodinida</taxon>
        <taxon>Philodinidae</taxon>
        <taxon>Didymodactylos</taxon>
    </lineage>
</organism>
<evidence type="ECO:0000256" key="2">
    <source>
        <dbReference type="SAM" id="Phobius"/>
    </source>
</evidence>
<evidence type="ECO:0000313" key="4">
    <source>
        <dbReference type="EMBL" id="CAF1155440.1"/>
    </source>
</evidence>
<evidence type="ECO:0000256" key="1">
    <source>
        <dbReference type="SAM" id="Coils"/>
    </source>
</evidence>
<evidence type="ECO:0000313" key="7">
    <source>
        <dbReference type="Proteomes" id="UP000663829"/>
    </source>
</evidence>